<sequence length="98" mass="11066">MSMNITRMDNGADRGISSEEIAHQRRLLHDTYVPGLVKMYARALSEFRRKARSHAQSAKENVNNDMGMMDSSIRGKSSSAIRETVSQQVQRLDLIGQE</sequence>
<evidence type="ECO:0000313" key="3">
    <source>
        <dbReference type="Proteomes" id="UP000291289"/>
    </source>
</evidence>
<evidence type="ECO:0000313" key="2">
    <source>
        <dbReference type="EMBL" id="TCD54622.1"/>
    </source>
</evidence>
<feature type="compositionally biased region" description="Polar residues" evidence="1">
    <location>
        <begin position="74"/>
        <end position="85"/>
    </location>
</feature>
<evidence type="ECO:0000256" key="1">
    <source>
        <dbReference type="SAM" id="MobiDB-lite"/>
    </source>
</evidence>
<dbReference type="AlphaFoldDB" id="A0A4R0QQL8"/>
<reference evidence="2 3" key="1">
    <citation type="submission" date="2018-12" db="EMBL/GenBank/DDBJ databases">
        <title>Alloscrdovia theropitheci sp. nov: a novel taxon from the feces of the bleeding-herat monkey (Theropithecus geleda).</title>
        <authorList>
            <person name="Modesto M."/>
        </authorList>
    </citation>
    <scope>NUCLEOTIDE SEQUENCE [LARGE SCALE GENOMIC DNA]</scope>
    <source>
        <strain evidence="2 3">GLDI4/2</strain>
    </source>
</reference>
<comment type="caution">
    <text evidence="2">The sequence shown here is derived from an EMBL/GenBank/DDBJ whole genome shotgun (WGS) entry which is preliminary data.</text>
</comment>
<protein>
    <submittedName>
        <fullName evidence="2">Uncharacterized protein</fullName>
    </submittedName>
</protein>
<name>A0A4R0QQL8_9BIFI</name>
<keyword evidence="3" id="KW-1185">Reference proteome</keyword>
<dbReference type="Proteomes" id="UP000291289">
    <property type="component" value="Unassembled WGS sequence"/>
</dbReference>
<gene>
    <name evidence="2" type="ORF">EJ419_02405</name>
</gene>
<feature type="region of interest" description="Disordered" evidence="1">
    <location>
        <begin position="54"/>
        <end position="85"/>
    </location>
</feature>
<organism evidence="2 3">
    <name type="scientific">Alloscardovia theropitheci</name>
    <dbReference type="NCBI Taxonomy" id="2496842"/>
    <lineage>
        <taxon>Bacteria</taxon>
        <taxon>Bacillati</taxon>
        <taxon>Actinomycetota</taxon>
        <taxon>Actinomycetes</taxon>
        <taxon>Bifidobacteriales</taxon>
        <taxon>Bifidobacteriaceae</taxon>
        <taxon>Alloscardovia</taxon>
    </lineage>
</organism>
<dbReference type="EMBL" id="RXLP01000011">
    <property type="protein sequence ID" value="TCD54622.1"/>
    <property type="molecule type" value="Genomic_DNA"/>
</dbReference>
<feature type="compositionally biased region" description="Polar residues" evidence="1">
    <location>
        <begin position="54"/>
        <end position="64"/>
    </location>
</feature>
<dbReference type="RefSeq" id="WP_131283334.1">
    <property type="nucleotide sequence ID" value="NZ_RXLP01000011.1"/>
</dbReference>
<proteinExistence type="predicted"/>
<accession>A0A4R0QQL8</accession>